<dbReference type="PROSITE" id="PS00518">
    <property type="entry name" value="ZF_RING_1"/>
    <property type="match status" value="1"/>
</dbReference>
<dbReference type="PANTHER" id="PTHR25465">
    <property type="entry name" value="B-BOX DOMAIN CONTAINING"/>
    <property type="match status" value="1"/>
</dbReference>
<dbReference type="SMART" id="SM00336">
    <property type="entry name" value="BBOX"/>
    <property type="match status" value="1"/>
</dbReference>
<dbReference type="Pfam" id="PF13765">
    <property type="entry name" value="PRY"/>
    <property type="match status" value="1"/>
</dbReference>
<dbReference type="GO" id="GO:0045087">
    <property type="term" value="P:innate immune response"/>
    <property type="evidence" value="ECO:0007669"/>
    <property type="project" value="UniProtKB-KW"/>
</dbReference>
<protein>
    <recommendedName>
        <fullName evidence="14">Tripartite motif-containing protein 16-like</fullName>
    </recommendedName>
</protein>
<evidence type="ECO:0000259" key="10">
    <source>
        <dbReference type="PROSITE" id="PS50119"/>
    </source>
</evidence>
<keyword evidence="13" id="KW-1185">Reference proteome</keyword>
<feature type="compositionally biased region" description="Basic and acidic residues" evidence="8">
    <location>
        <begin position="204"/>
        <end position="221"/>
    </location>
</feature>
<dbReference type="Gene3D" id="4.10.830.40">
    <property type="match status" value="1"/>
</dbReference>
<accession>A0AAW2B256</accession>
<evidence type="ECO:0000256" key="2">
    <source>
        <dbReference type="ARBA" id="ARBA00022723"/>
    </source>
</evidence>
<evidence type="ECO:0000256" key="3">
    <source>
        <dbReference type="ARBA" id="ARBA00022771"/>
    </source>
</evidence>
<dbReference type="InterPro" id="IPR058030">
    <property type="entry name" value="TRIM8/14/16/25/29/45/65_CC"/>
</dbReference>
<dbReference type="Pfam" id="PF15227">
    <property type="entry name" value="zf-C3HC4_4"/>
    <property type="match status" value="1"/>
</dbReference>
<dbReference type="InterPro" id="IPR001841">
    <property type="entry name" value="Znf_RING"/>
</dbReference>
<feature type="domain" description="B30.2/SPRY" evidence="11">
    <location>
        <begin position="380"/>
        <end position="571"/>
    </location>
</feature>
<dbReference type="EMBL" id="JAWDJR010000002">
    <property type="protein sequence ID" value="KAK9980034.1"/>
    <property type="molecule type" value="Genomic_DNA"/>
</dbReference>
<evidence type="ECO:0000313" key="13">
    <source>
        <dbReference type="Proteomes" id="UP001479290"/>
    </source>
</evidence>
<dbReference type="SUPFAM" id="SSF57850">
    <property type="entry name" value="RING/U-box"/>
    <property type="match status" value="1"/>
</dbReference>
<feature type="coiled-coil region" evidence="7">
    <location>
        <begin position="274"/>
        <end position="311"/>
    </location>
</feature>
<evidence type="ECO:0000259" key="11">
    <source>
        <dbReference type="PROSITE" id="PS50188"/>
    </source>
</evidence>
<dbReference type="InterPro" id="IPR051051">
    <property type="entry name" value="E3_ubiq-ligase_TRIM/RNF"/>
</dbReference>
<dbReference type="InterPro" id="IPR000315">
    <property type="entry name" value="Znf_B-box"/>
</dbReference>
<dbReference type="InterPro" id="IPR043136">
    <property type="entry name" value="B30.2/SPRY_sf"/>
</dbReference>
<dbReference type="Pfam" id="PF00622">
    <property type="entry name" value="SPRY"/>
    <property type="match status" value="1"/>
</dbReference>
<reference evidence="12 13" key="1">
    <citation type="submission" date="2024-05" db="EMBL/GenBank/DDBJ databases">
        <title>A high-quality chromosomal-level genome assembly of Topmouth culter (Culter alburnus).</title>
        <authorList>
            <person name="Zhao H."/>
        </authorList>
    </citation>
    <scope>NUCLEOTIDE SEQUENCE [LARGE SCALE GENOMIC DNA]</scope>
    <source>
        <strain evidence="12">CATC2023</strain>
        <tissue evidence="12">Muscle</tissue>
    </source>
</reference>
<dbReference type="PROSITE" id="PS50089">
    <property type="entry name" value="ZF_RING_2"/>
    <property type="match status" value="1"/>
</dbReference>
<dbReference type="GO" id="GO:0005737">
    <property type="term" value="C:cytoplasm"/>
    <property type="evidence" value="ECO:0007669"/>
    <property type="project" value="UniProtKB-ARBA"/>
</dbReference>
<dbReference type="PROSITE" id="PS50188">
    <property type="entry name" value="B302_SPRY"/>
    <property type="match status" value="1"/>
</dbReference>
<evidence type="ECO:0000256" key="6">
    <source>
        <dbReference type="PROSITE-ProRule" id="PRU00024"/>
    </source>
</evidence>
<dbReference type="InterPro" id="IPR017907">
    <property type="entry name" value="Znf_RING_CS"/>
</dbReference>
<dbReference type="InterPro" id="IPR006574">
    <property type="entry name" value="PRY"/>
</dbReference>
<evidence type="ECO:0008006" key="14">
    <source>
        <dbReference type="Google" id="ProtNLM"/>
    </source>
</evidence>
<evidence type="ECO:0000256" key="4">
    <source>
        <dbReference type="ARBA" id="ARBA00022833"/>
    </source>
</evidence>
<keyword evidence="1" id="KW-0399">Innate immunity</keyword>
<dbReference type="CDD" id="cd19769">
    <property type="entry name" value="Bbox2_TRIM16-like"/>
    <property type="match status" value="1"/>
</dbReference>
<comment type="caution">
    <text evidence="12">The sequence shown here is derived from an EMBL/GenBank/DDBJ whole genome shotgun (WGS) entry which is preliminary data.</text>
</comment>
<evidence type="ECO:0000256" key="1">
    <source>
        <dbReference type="ARBA" id="ARBA00022588"/>
    </source>
</evidence>
<evidence type="ECO:0000313" key="12">
    <source>
        <dbReference type="EMBL" id="KAK9980034.1"/>
    </source>
</evidence>
<dbReference type="AlphaFoldDB" id="A0AAW2B256"/>
<dbReference type="Pfam" id="PF00643">
    <property type="entry name" value="zf-B_box"/>
    <property type="match status" value="1"/>
</dbReference>
<organism evidence="12 13">
    <name type="scientific">Culter alburnus</name>
    <name type="common">Topmouth culter</name>
    <dbReference type="NCBI Taxonomy" id="194366"/>
    <lineage>
        <taxon>Eukaryota</taxon>
        <taxon>Metazoa</taxon>
        <taxon>Chordata</taxon>
        <taxon>Craniata</taxon>
        <taxon>Vertebrata</taxon>
        <taxon>Euteleostomi</taxon>
        <taxon>Actinopterygii</taxon>
        <taxon>Neopterygii</taxon>
        <taxon>Teleostei</taxon>
        <taxon>Ostariophysi</taxon>
        <taxon>Cypriniformes</taxon>
        <taxon>Xenocyprididae</taxon>
        <taxon>Xenocypridinae</taxon>
        <taxon>Culter</taxon>
    </lineage>
</organism>
<dbReference type="SMART" id="SM00589">
    <property type="entry name" value="PRY"/>
    <property type="match status" value="1"/>
</dbReference>
<evidence type="ECO:0000256" key="7">
    <source>
        <dbReference type="SAM" id="Coils"/>
    </source>
</evidence>
<dbReference type="InterPro" id="IPR013083">
    <property type="entry name" value="Znf_RING/FYVE/PHD"/>
</dbReference>
<evidence type="ECO:0000259" key="9">
    <source>
        <dbReference type="PROSITE" id="PS50089"/>
    </source>
</evidence>
<dbReference type="SUPFAM" id="SSF57845">
    <property type="entry name" value="B-box zinc-binding domain"/>
    <property type="match status" value="1"/>
</dbReference>
<feature type="domain" description="RING-type" evidence="9">
    <location>
        <begin position="28"/>
        <end position="70"/>
    </location>
</feature>
<name>A0AAW2B256_CULAL</name>
<dbReference type="SUPFAM" id="SSF49899">
    <property type="entry name" value="Concanavalin A-like lectins/glucanases"/>
    <property type="match status" value="1"/>
</dbReference>
<evidence type="ECO:0000256" key="5">
    <source>
        <dbReference type="ARBA" id="ARBA00022859"/>
    </source>
</evidence>
<keyword evidence="5" id="KW-0391">Immunity</keyword>
<dbReference type="Gene3D" id="2.60.120.920">
    <property type="match status" value="1"/>
</dbReference>
<sequence length="571" mass="65665">MVRLSVSYYLCRKMAESSVSLAQDQFNCSICLDLLKDPVAIPCGHSYCMSCITGCWDQDDQKRVSCPQCRQTFTPRPFLGKNTMLAEVVETLKQTKLQAARPVQCYTGSGDVECDICTGDKNKAIKSCLVCLNSYCQNHLEQHETLFNGKRHNLMDATGRLQEMICPQHEKLLEIYCRTDQHCICYLCTMDVHKNHKTASAAAERTEKQRQLEETQRTNQKRIQEKLKELEDLREAVESHKRSAQAAVEDSERIFTELIHSIERSRSEVTQLIRDQEKAAVSRAEEQLEQLEQEIDDLRRRDAELEQLEQLSHTDHHIHFLLSFQSLSVPPGSTDSSRITVSSRLSFDDVGKSVSHLREKLEHFCREEIEKISDKVIYIEIIPTPEHKFREEFLQYSSQFHLDPNTVNKKLHLPEGNRMIKYTNTNQQYPDHPDRFDSLTQGLCSESVCGRCYWEVEWSGVVDISVSYKSISRKGWGDKCVFGHNDQSWSLTCSDSSCSFWHNNKKNELPVVSGSCRIGVYVDHSAGTLSFYSVSDTMTLIHRVHTTFTQPLYPGFRVYFLFGSHVSKVKL</sequence>
<keyword evidence="4" id="KW-0862">Zinc</keyword>
<keyword evidence="3 6" id="KW-0863">Zinc-finger</keyword>
<gene>
    <name evidence="12" type="ORF">ABG768_013433</name>
</gene>
<dbReference type="InterPro" id="IPR003879">
    <property type="entry name" value="Butyrophylin_SPRY"/>
</dbReference>
<proteinExistence type="predicted"/>
<feature type="domain" description="B box-type" evidence="10">
    <location>
        <begin position="161"/>
        <end position="201"/>
    </location>
</feature>
<dbReference type="InterPro" id="IPR001870">
    <property type="entry name" value="B30.2/SPRY"/>
</dbReference>
<dbReference type="PANTHER" id="PTHR25465:SF5">
    <property type="entry name" value="E3 UBIQUITIN_ISG15 LIGASE TRIM25-RELATED"/>
    <property type="match status" value="1"/>
</dbReference>
<keyword evidence="2" id="KW-0479">Metal-binding</keyword>
<dbReference type="SMART" id="SM00184">
    <property type="entry name" value="RING"/>
    <property type="match status" value="1"/>
</dbReference>
<dbReference type="PROSITE" id="PS50119">
    <property type="entry name" value="ZF_BBOX"/>
    <property type="match status" value="1"/>
</dbReference>
<dbReference type="GO" id="GO:0008270">
    <property type="term" value="F:zinc ion binding"/>
    <property type="evidence" value="ECO:0007669"/>
    <property type="project" value="UniProtKB-KW"/>
</dbReference>
<evidence type="ECO:0000256" key="8">
    <source>
        <dbReference type="SAM" id="MobiDB-lite"/>
    </source>
</evidence>
<dbReference type="SMART" id="SM00449">
    <property type="entry name" value="SPRY"/>
    <property type="match status" value="1"/>
</dbReference>
<dbReference type="InterPro" id="IPR003877">
    <property type="entry name" value="SPRY_dom"/>
</dbReference>
<keyword evidence="7" id="KW-0175">Coiled coil</keyword>
<dbReference type="Gene3D" id="3.30.40.10">
    <property type="entry name" value="Zinc/RING finger domain, C3HC4 (zinc finger)"/>
    <property type="match status" value="1"/>
</dbReference>
<dbReference type="InterPro" id="IPR013320">
    <property type="entry name" value="ConA-like_dom_sf"/>
</dbReference>
<dbReference type="CDD" id="cd16040">
    <property type="entry name" value="SPRY_PRY_SNTX"/>
    <property type="match status" value="1"/>
</dbReference>
<feature type="region of interest" description="Disordered" evidence="8">
    <location>
        <begin position="199"/>
        <end position="221"/>
    </location>
</feature>
<dbReference type="Proteomes" id="UP001479290">
    <property type="component" value="Unassembled WGS sequence"/>
</dbReference>
<dbReference type="PRINTS" id="PR01407">
    <property type="entry name" value="BUTYPHLNCDUF"/>
</dbReference>
<dbReference type="Pfam" id="PF25600">
    <property type="entry name" value="TRIM_CC"/>
    <property type="match status" value="1"/>
</dbReference>
<dbReference type="Gene3D" id="3.30.160.60">
    <property type="entry name" value="Classic Zinc Finger"/>
    <property type="match status" value="1"/>
</dbReference>